<dbReference type="PATRIC" id="fig|1423802.4.peg.531"/>
<dbReference type="PANTHER" id="PTHR34298:SF2">
    <property type="entry name" value="SEGREGATION AND CONDENSATION PROTEIN B"/>
    <property type="match status" value="1"/>
</dbReference>
<comment type="caution">
    <text evidence="5">The sequence shown here is derived from an EMBL/GenBank/DDBJ whole genome shotgun (WGS) entry which is preliminary data.</text>
</comment>
<protein>
    <submittedName>
        <fullName evidence="5">Chromosome segregation and condensation protein ScpB</fullName>
    </submittedName>
</protein>
<evidence type="ECO:0000256" key="4">
    <source>
        <dbReference type="ARBA" id="ARBA00023306"/>
    </source>
</evidence>
<organism evidence="5 6">
    <name type="scientific">Lentilactobacillus senioris DSM 24302 = JCM 17472</name>
    <dbReference type="NCBI Taxonomy" id="1423802"/>
    <lineage>
        <taxon>Bacteria</taxon>
        <taxon>Bacillati</taxon>
        <taxon>Bacillota</taxon>
        <taxon>Bacilli</taxon>
        <taxon>Lactobacillales</taxon>
        <taxon>Lactobacillaceae</taxon>
        <taxon>Lentilactobacillus</taxon>
    </lineage>
</organism>
<keyword evidence="3" id="KW-0159">Chromosome partition</keyword>
<dbReference type="Pfam" id="PF04079">
    <property type="entry name" value="SMC_ScpB"/>
    <property type="match status" value="1"/>
</dbReference>
<keyword evidence="1" id="KW-0963">Cytoplasm</keyword>
<dbReference type="AlphaFoldDB" id="A0A0R2CR96"/>
<gene>
    <name evidence="5" type="ORF">FC56_GL000520</name>
</gene>
<dbReference type="GO" id="GO:0051304">
    <property type="term" value="P:chromosome separation"/>
    <property type="evidence" value="ECO:0007669"/>
    <property type="project" value="InterPro"/>
</dbReference>
<dbReference type="RefSeq" id="WP_054669598.1">
    <property type="nucleotide sequence ID" value="NZ_AYZR01000008.1"/>
</dbReference>
<evidence type="ECO:0000256" key="1">
    <source>
        <dbReference type="ARBA" id="ARBA00022490"/>
    </source>
</evidence>
<dbReference type="PANTHER" id="PTHR34298">
    <property type="entry name" value="SEGREGATION AND CONDENSATION PROTEIN B"/>
    <property type="match status" value="1"/>
</dbReference>
<name>A0A0R2CR96_9LACO</name>
<evidence type="ECO:0000256" key="3">
    <source>
        <dbReference type="ARBA" id="ARBA00022829"/>
    </source>
</evidence>
<dbReference type="NCBIfam" id="TIGR00281">
    <property type="entry name" value="SMC-Scp complex subunit ScpB"/>
    <property type="match status" value="1"/>
</dbReference>
<dbReference type="Proteomes" id="UP000051256">
    <property type="component" value="Unassembled WGS sequence"/>
</dbReference>
<evidence type="ECO:0000313" key="6">
    <source>
        <dbReference type="Proteomes" id="UP000051256"/>
    </source>
</evidence>
<keyword evidence="6" id="KW-1185">Reference proteome</keyword>
<dbReference type="STRING" id="1423802.FC56_GL000520"/>
<dbReference type="PIRSF" id="PIRSF019345">
    <property type="entry name" value="ScpB"/>
    <property type="match status" value="1"/>
</dbReference>
<evidence type="ECO:0000256" key="2">
    <source>
        <dbReference type="ARBA" id="ARBA00022618"/>
    </source>
</evidence>
<dbReference type="GO" id="GO:0051301">
    <property type="term" value="P:cell division"/>
    <property type="evidence" value="ECO:0007669"/>
    <property type="project" value="UniProtKB-KW"/>
</dbReference>
<keyword evidence="4" id="KW-0131">Cell cycle</keyword>
<proteinExistence type="predicted"/>
<dbReference type="InterPro" id="IPR036388">
    <property type="entry name" value="WH-like_DNA-bd_sf"/>
</dbReference>
<keyword evidence="2" id="KW-0132">Cell division</keyword>
<accession>A0A0R2CR96</accession>
<sequence length="174" mass="19124">MVTNEAKITALIYAAGSKGITLTELANHVQISPAACRQLVEKLTSQYHQDTQMGLEISVTDETYRLATKGDVAELVNDYVWHGQPQRLSTAAIEIIAIIAYNQPIARVEIDAIRGVNSSATLHRLQELNLVEVVGEKQEIGHPKLYGVSNYGLKYFGLNSPKDLPELPKATPEL</sequence>
<dbReference type="InterPro" id="IPR036390">
    <property type="entry name" value="WH_DNA-bd_sf"/>
</dbReference>
<evidence type="ECO:0000313" key="5">
    <source>
        <dbReference type="EMBL" id="KRM93802.1"/>
    </source>
</evidence>
<dbReference type="Gene3D" id="1.10.10.10">
    <property type="entry name" value="Winged helix-like DNA-binding domain superfamily/Winged helix DNA-binding domain"/>
    <property type="match status" value="2"/>
</dbReference>
<dbReference type="InterPro" id="IPR005234">
    <property type="entry name" value="ScpB_csome_segregation"/>
</dbReference>
<dbReference type="EMBL" id="AYZR01000008">
    <property type="protein sequence ID" value="KRM93802.1"/>
    <property type="molecule type" value="Genomic_DNA"/>
</dbReference>
<dbReference type="SUPFAM" id="SSF46785">
    <property type="entry name" value="Winged helix' DNA-binding domain"/>
    <property type="match status" value="2"/>
</dbReference>
<reference evidence="5 6" key="1">
    <citation type="journal article" date="2015" name="Genome Announc.">
        <title>Expanding the biotechnology potential of lactobacilli through comparative genomics of 213 strains and associated genera.</title>
        <authorList>
            <person name="Sun Z."/>
            <person name="Harris H.M."/>
            <person name="McCann A."/>
            <person name="Guo C."/>
            <person name="Argimon S."/>
            <person name="Zhang W."/>
            <person name="Yang X."/>
            <person name="Jeffery I.B."/>
            <person name="Cooney J.C."/>
            <person name="Kagawa T.F."/>
            <person name="Liu W."/>
            <person name="Song Y."/>
            <person name="Salvetti E."/>
            <person name="Wrobel A."/>
            <person name="Rasinkangas P."/>
            <person name="Parkhill J."/>
            <person name="Rea M.C."/>
            <person name="O'Sullivan O."/>
            <person name="Ritari J."/>
            <person name="Douillard F.P."/>
            <person name="Paul Ross R."/>
            <person name="Yang R."/>
            <person name="Briner A.E."/>
            <person name="Felis G.E."/>
            <person name="de Vos W.M."/>
            <person name="Barrangou R."/>
            <person name="Klaenhammer T.R."/>
            <person name="Caufield P.W."/>
            <person name="Cui Y."/>
            <person name="Zhang H."/>
            <person name="O'Toole P.W."/>
        </authorList>
    </citation>
    <scope>NUCLEOTIDE SEQUENCE [LARGE SCALE GENOMIC DNA]</scope>
    <source>
        <strain evidence="5 6">DSM 24302</strain>
    </source>
</reference>